<organism evidence="3 5">
    <name type="scientific">Glycomyces lechevalierae</name>
    <dbReference type="NCBI Taxonomy" id="256034"/>
    <lineage>
        <taxon>Bacteria</taxon>
        <taxon>Bacillati</taxon>
        <taxon>Actinomycetota</taxon>
        <taxon>Actinomycetes</taxon>
        <taxon>Glycomycetales</taxon>
        <taxon>Glycomycetaceae</taxon>
        <taxon>Glycomyces</taxon>
    </lineage>
</organism>
<dbReference type="Gene3D" id="3.30.70.1060">
    <property type="entry name" value="Dimeric alpha+beta barrel"/>
    <property type="match status" value="1"/>
</dbReference>
<dbReference type="Proteomes" id="UP001145799">
    <property type="component" value="Unassembled WGS sequence"/>
</dbReference>
<reference evidence="4 6" key="2">
    <citation type="submission" date="2023-07" db="EMBL/GenBank/DDBJ databases">
        <title>Sequencing the genomes of 1000 actinobacteria strains.</title>
        <authorList>
            <person name="Klenk H.-P."/>
        </authorList>
    </citation>
    <scope>NUCLEOTIDE SEQUENCE [LARGE SCALE GENOMIC DNA]</scope>
    <source>
        <strain evidence="4 6">DSM 44724</strain>
    </source>
</reference>
<accession>A0A9X3SUQ4</accession>
<protein>
    <submittedName>
        <fullName evidence="4">Uncharacterized protein YciI</fullName>
    </submittedName>
    <submittedName>
        <fullName evidence="3">YciI family protein</fullName>
    </submittedName>
</protein>
<evidence type="ECO:0000256" key="1">
    <source>
        <dbReference type="ARBA" id="ARBA00007689"/>
    </source>
</evidence>
<sequence>MLFVLHCLDGVDGTGRRPALMAEHSARLRTASPKPLVYGPLLSDDGESGIGSLFIIDVPDRAAAEAWADADPFRTGGVWQEVRVHRFRQSANAPVQLPVENA</sequence>
<dbReference type="InterPro" id="IPR011008">
    <property type="entry name" value="Dimeric_a/b-barrel"/>
</dbReference>
<gene>
    <name evidence="4" type="ORF">J2S69_000981</name>
    <name evidence="3" type="ORF">O2L01_09020</name>
</gene>
<feature type="domain" description="YCII-related" evidence="2">
    <location>
        <begin position="1"/>
        <end position="88"/>
    </location>
</feature>
<dbReference type="Pfam" id="PF03795">
    <property type="entry name" value="YCII"/>
    <property type="match status" value="1"/>
</dbReference>
<comment type="caution">
    <text evidence="3">The sequence shown here is derived from an EMBL/GenBank/DDBJ whole genome shotgun (WGS) entry which is preliminary data.</text>
</comment>
<comment type="similarity">
    <text evidence="1">Belongs to the YciI family.</text>
</comment>
<name>A0A9X3SUQ4_9ACTN</name>
<proteinExistence type="inferred from homology"/>
<dbReference type="InterPro" id="IPR005545">
    <property type="entry name" value="YCII"/>
</dbReference>
<dbReference type="InterPro" id="IPR051807">
    <property type="entry name" value="Sec-metab_biosynth-assoc"/>
</dbReference>
<evidence type="ECO:0000259" key="2">
    <source>
        <dbReference type="Pfam" id="PF03795"/>
    </source>
</evidence>
<reference evidence="3" key="1">
    <citation type="submission" date="2022-12" db="EMBL/GenBank/DDBJ databases">
        <title>Gycomyces niveus sp.nov., a novel actinomycete isolated from soil in Shouguang.</title>
        <authorList>
            <person name="Yang X."/>
        </authorList>
    </citation>
    <scope>NUCLEOTIDE SEQUENCE</scope>
    <source>
        <strain evidence="3">DSM 44724</strain>
    </source>
</reference>
<keyword evidence="6" id="KW-1185">Reference proteome</keyword>
<dbReference type="SUPFAM" id="SSF54909">
    <property type="entry name" value="Dimeric alpha+beta barrel"/>
    <property type="match status" value="1"/>
</dbReference>
<evidence type="ECO:0000313" key="5">
    <source>
        <dbReference type="Proteomes" id="UP001145799"/>
    </source>
</evidence>
<dbReference type="EMBL" id="JAPZVQ010000004">
    <property type="protein sequence ID" value="MDA1385124.1"/>
    <property type="molecule type" value="Genomic_DNA"/>
</dbReference>
<dbReference type="AlphaFoldDB" id="A0A9X3SUQ4"/>
<evidence type="ECO:0000313" key="6">
    <source>
        <dbReference type="Proteomes" id="UP001183604"/>
    </source>
</evidence>
<dbReference type="RefSeq" id="WP_270121589.1">
    <property type="nucleotide sequence ID" value="NZ_BAAAOM010000002.1"/>
</dbReference>
<dbReference type="PANTHER" id="PTHR33606:SF3">
    <property type="entry name" value="PROTEIN YCII"/>
    <property type="match status" value="1"/>
</dbReference>
<evidence type="ECO:0000313" key="3">
    <source>
        <dbReference type="EMBL" id="MDA1385124.1"/>
    </source>
</evidence>
<dbReference type="EMBL" id="JAVDYD010000001">
    <property type="protein sequence ID" value="MDR7337262.1"/>
    <property type="molecule type" value="Genomic_DNA"/>
</dbReference>
<dbReference type="Proteomes" id="UP001183604">
    <property type="component" value="Unassembled WGS sequence"/>
</dbReference>
<dbReference type="PANTHER" id="PTHR33606">
    <property type="entry name" value="PROTEIN YCII"/>
    <property type="match status" value="1"/>
</dbReference>
<evidence type="ECO:0000313" key="4">
    <source>
        <dbReference type="EMBL" id="MDR7337262.1"/>
    </source>
</evidence>